<feature type="domain" description="Histone deacetylase" evidence="2">
    <location>
        <begin position="20"/>
        <end position="303"/>
    </location>
</feature>
<proteinExistence type="inferred from homology"/>
<reference evidence="3 4" key="1">
    <citation type="submission" date="2020-07" db="EMBL/GenBank/DDBJ databases">
        <title>Pusillimonas sp. nov., isolated from poultry manure in Taiwan.</title>
        <authorList>
            <person name="Lin S.-Y."/>
            <person name="Tang Y.-S."/>
            <person name="Young C.-C."/>
        </authorList>
    </citation>
    <scope>NUCLEOTIDE SEQUENCE [LARGE SCALE GENOMIC DNA]</scope>
    <source>
        <strain evidence="3 4">CC-YST705</strain>
    </source>
</reference>
<comment type="similarity">
    <text evidence="1">Belongs to the histone deacetylase family.</text>
</comment>
<dbReference type="PANTHER" id="PTHR10625">
    <property type="entry name" value="HISTONE DEACETYLASE HDAC1-RELATED"/>
    <property type="match status" value="1"/>
</dbReference>
<dbReference type="Proteomes" id="UP000776983">
    <property type="component" value="Unassembled WGS sequence"/>
</dbReference>
<sequence>MQTLYITHPACRLHDMGDWHPESPDRLDAIQDQLIAQGLLDLLDERQAQPAQPTDALRVHGQSYLHLLDMLAPTEGVATLDDDTLMCAHTAAAMWAAAGAGMTAVDAIMGGEAQTAFCSVRPPGHHARPEQAMGFCFLNNVAITVAYTLEKYGLERIAIIDFDVHHGNGTAEMFAGNDKVLMCGIFQENIFPGVYAQNSGKNLLNLPMHAGANGEQMRQLVQQHWLPRLEAFRPQLIVVSAGFDAHRDDDMAQLNLSDGDYLWLTEQIMQVAERHASGRVISLLEGGYDLPALGRCVALHIKKLANL</sequence>
<name>A0ABS8CDA0_9BURK</name>
<dbReference type="Gene3D" id="3.40.800.20">
    <property type="entry name" value="Histone deacetylase domain"/>
    <property type="match status" value="1"/>
</dbReference>
<evidence type="ECO:0000256" key="1">
    <source>
        <dbReference type="ARBA" id="ARBA00005947"/>
    </source>
</evidence>
<dbReference type="EMBL" id="JACDXW010000004">
    <property type="protein sequence ID" value="MCB5364004.1"/>
    <property type="molecule type" value="Genomic_DNA"/>
</dbReference>
<dbReference type="CDD" id="cd11599">
    <property type="entry name" value="HDAC_classII_2"/>
    <property type="match status" value="1"/>
</dbReference>
<dbReference type="PANTHER" id="PTHR10625:SF10">
    <property type="entry name" value="HISTONE DEACETYLASE HDAC1"/>
    <property type="match status" value="1"/>
</dbReference>
<dbReference type="Pfam" id="PF00850">
    <property type="entry name" value="Hist_deacetyl"/>
    <property type="match status" value="1"/>
</dbReference>
<evidence type="ECO:0000313" key="3">
    <source>
        <dbReference type="EMBL" id="MCB5364004.1"/>
    </source>
</evidence>
<protein>
    <submittedName>
        <fullName evidence="3">Histone deacetylase family protein</fullName>
    </submittedName>
</protein>
<dbReference type="InterPro" id="IPR000286">
    <property type="entry name" value="HDACs"/>
</dbReference>
<accession>A0ABS8CDA0</accession>
<dbReference type="PRINTS" id="PR01270">
    <property type="entry name" value="HDASUPER"/>
</dbReference>
<dbReference type="InterPro" id="IPR037138">
    <property type="entry name" value="His_deacetylse_dom_sf"/>
</dbReference>
<keyword evidence="4" id="KW-1185">Reference proteome</keyword>
<comment type="caution">
    <text evidence="3">The sequence shown here is derived from an EMBL/GenBank/DDBJ whole genome shotgun (WGS) entry which is preliminary data.</text>
</comment>
<gene>
    <name evidence="3" type="ORF">H0484_09620</name>
</gene>
<dbReference type="RefSeq" id="WP_226954363.1">
    <property type="nucleotide sequence ID" value="NZ_JACDXW010000004.1"/>
</dbReference>
<dbReference type="SUPFAM" id="SSF52768">
    <property type="entry name" value="Arginase/deacetylase"/>
    <property type="match status" value="1"/>
</dbReference>
<dbReference type="InterPro" id="IPR023801">
    <property type="entry name" value="His_deacetylse_dom"/>
</dbReference>
<dbReference type="InterPro" id="IPR023696">
    <property type="entry name" value="Ureohydrolase_dom_sf"/>
</dbReference>
<evidence type="ECO:0000313" key="4">
    <source>
        <dbReference type="Proteomes" id="UP000776983"/>
    </source>
</evidence>
<organism evidence="3 4">
    <name type="scientific">Mesopusillimonas faecipullorum</name>
    <dbReference type="NCBI Taxonomy" id="2755040"/>
    <lineage>
        <taxon>Bacteria</taxon>
        <taxon>Pseudomonadati</taxon>
        <taxon>Pseudomonadota</taxon>
        <taxon>Betaproteobacteria</taxon>
        <taxon>Burkholderiales</taxon>
        <taxon>Alcaligenaceae</taxon>
        <taxon>Mesopusillimonas</taxon>
    </lineage>
</organism>
<evidence type="ECO:0000259" key="2">
    <source>
        <dbReference type="Pfam" id="PF00850"/>
    </source>
</evidence>